<evidence type="ECO:0000313" key="2">
    <source>
        <dbReference type="EMBL" id="KAK7515744.1"/>
    </source>
</evidence>
<feature type="region of interest" description="Disordered" evidence="1">
    <location>
        <begin position="1"/>
        <end position="61"/>
    </location>
</feature>
<keyword evidence="3" id="KW-1185">Reference proteome</keyword>
<gene>
    <name evidence="2" type="ORF">IWZ03DRAFT_210893</name>
</gene>
<evidence type="ECO:0000256" key="1">
    <source>
        <dbReference type="SAM" id="MobiDB-lite"/>
    </source>
</evidence>
<feature type="compositionally biased region" description="Low complexity" evidence="1">
    <location>
        <begin position="1"/>
        <end position="19"/>
    </location>
</feature>
<reference evidence="2 3" key="1">
    <citation type="submission" date="2024-04" db="EMBL/GenBank/DDBJ databases">
        <title>Phyllosticta paracitricarpa is synonymous to the EU quarantine fungus P. citricarpa based on phylogenomic analyses.</title>
        <authorList>
            <consortium name="Lawrence Berkeley National Laboratory"/>
            <person name="Van Ingen-Buijs V.A."/>
            <person name="Van Westerhoven A.C."/>
            <person name="Haridas S."/>
            <person name="Skiadas P."/>
            <person name="Martin F."/>
            <person name="Groenewald J.Z."/>
            <person name="Crous P.W."/>
            <person name="Seidl M.F."/>
        </authorList>
    </citation>
    <scope>NUCLEOTIDE SEQUENCE [LARGE SCALE GENOMIC DNA]</scope>
    <source>
        <strain evidence="2 3">CBS 123371</strain>
    </source>
</reference>
<name>A0ABR1KKS6_9PEZI</name>
<dbReference type="EMBL" id="JBBPHU010000007">
    <property type="protein sequence ID" value="KAK7515744.1"/>
    <property type="molecule type" value="Genomic_DNA"/>
</dbReference>
<protein>
    <submittedName>
        <fullName evidence="2">Uncharacterized protein</fullName>
    </submittedName>
</protein>
<proteinExistence type="predicted"/>
<dbReference type="Proteomes" id="UP001363622">
    <property type="component" value="Unassembled WGS sequence"/>
</dbReference>
<comment type="caution">
    <text evidence="2">The sequence shown here is derived from an EMBL/GenBank/DDBJ whole genome shotgun (WGS) entry which is preliminary data.</text>
</comment>
<organism evidence="2 3">
    <name type="scientific">Phyllosticta citriasiana</name>
    <dbReference type="NCBI Taxonomy" id="595635"/>
    <lineage>
        <taxon>Eukaryota</taxon>
        <taxon>Fungi</taxon>
        <taxon>Dikarya</taxon>
        <taxon>Ascomycota</taxon>
        <taxon>Pezizomycotina</taxon>
        <taxon>Dothideomycetes</taxon>
        <taxon>Dothideomycetes incertae sedis</taxon>
        <taxon>Botryosphaeriales</taxon>
        <taxon>Phyllostictaceae</taxon>
        <taxon>Phyllosticta</taxon>
    </lineage>
</organism>
<evidence type="ECO:0000313" key="3">
    <source>
        <dbReference type="Proteomes" id="UP001363622"/>
    </source>
</evidence>
<sequence length="254" mass="28376">MTNVVSSRPRSPPRAFSRPDQTRPDQTRPDVFGQLASNHARPNARPLPRHNHRPAESATATSRRSIFDFRCRRLRSSKPRRPTLSQSTILFLTPCSRSIASSVGPNADTRMLRKYGRGLTLASTWTAVCAGDRLHGCSGRVDETAARPFQKCRSELADVPFGLLVKSGLVARLLVSSLNPISDCLPDNMQRWIRYRLVSWPRPLGADKSCKHHLPFDVSFATSIFKPVTRRRNFSISLSCLSSARPPTVPSDYP</sequence>
<accession>A0ABR1KKS6</accession>